<dbReference type="RefSeq" id="WP_169282987.1">
    <property type="nucleotide sequence ID" value="NZ_CP051680.1"/>
</dbReference>
<dbReference type="SUPFAM" id="SSF52540">
    <property type="entry name" value="P-loop containing nucleoside triphosphate hydrolases"/>
    <property type="match status" value="1"/>
</dbReference>
<dbReference type="PROSITE" id="PS00211">
    <property type="entry name" value="ABC_TRANSPORTER_1"/>
    <property type="match status" value="1"/>
</dbReference>
<comment type="similarity">
    <text evidence="1">Belongs to the ABC transporter superfamily.</text>
</comment>
<evidence type="ECO:0000259" key="5">
    <source>
        <dbReference type="PROSITE" id="PS50893"/>
    </source>
</evidence>
<dbReference type="InterPro" id="IPR017871">
    <property type="entry name" value="ABC_transporter-like_CS"/>
</dbReference>
<dbReference type="GO" id="GO:0005524">
    <property type="term" value="F:ATP binding"/>
    <property type="evidence" value="ECO:0007669"/>
    <property type="project" value="UniProtKB-KW"/>
</dbReference>
<dbReference type="InterPro" id="IPR027417">
    <property type="entry name" value="P-loop_NTPase"/>
</dbReference>
<dbReference type="EMBL" id="CP051680">
    <property type="protein sequence ID" value="QJD86741.1"/>
    <property type="molecule type" value="Genomic_DNA"/>
</dbReference>
<organism evidence="6 7">
    <name type="scientific">Cohnella herbarum</name>
    <dbReference type="NCBI Taxonomy" id="2728023"/>
    <lineage>
        <taxon>Bacteria</taxon>
        <taxon>Bacillati</taxon>
        <taxon>Bacillota</taxon>
        <taxon>Bacilli</taxon>
        <taxon>Bacillales</taxon>
        <taxon>Paenibacillaceae</taxon>
        <taxon>Cohnella</taxon>
    </lineage>
</organism>
<dbReference type="KEGG" id="cheb:HH215_28595"/>
<name>A0A7Z2VNS0_9BACL</name>
<dbReference type="GO" id="GO:0016887">
    <property type="term" value="F:ATP hydrolysis activity"/>
    <property type="evidence" value="ECO:0007669"/>
    <property type="project" value="InterPro"/>
</dbReference>
<keyword evidence="3" id="KW-0547">Nucleotide-binding</keyword>
<dbReference type="InterPro" id="IPR003439">
    <property type="entry name" value="ABC_transporter-like_ATP-bd"/>
</dbReference>
<proteinExistence type="inferred from homology"/>
<keyword evidence="4 6" id="KW-0067">ATP-binding</keyword>
<keyword evidence="7" id="KW-1185">Reference proteome</keyword>
<dbReference type="Proteomes" id="UP000502248">
    <property type="component" value="Chromosome"/>
</dbReference>
<dbReference type="InterPro" id="IPR003593">
    <property type="entry name" value="AAA+_ATPase"/>
</dbReference>
<dbReference type="SMART" id="SM00382">
    <property type="entry name" value="AAA"/>
    <property type="match status" value="1"/>
</dbReference>
<feature type="domain" description="ABC transporter" evidence="5">
    <location>
        <begin position="5"/>
        <end position="233"/>
    </location>
</feature>
<protein>
    <submittedName>
        <fullName evidence="6">ATP-binding cassette domain-containing protein</fullName>
    </submittedName>
</protein>
<dbReference type="PANTHER" id="PTHR43335:SF4">
    <property type="entry name" value="ABC TRANSPORTER, ATP-BINDING PROTEIN"/>
    <property type="match status" value="1"/>
</dbReference>
<dbReference type="PROSITE" id="PS50893">
    <property type="entry name" value="ABC_TRANSPORTER_2"/>
    <property type="match status" value="1"/>
</dbReference>
<evidence type="ECO:0000256" key="3">
    <source>
        <dbReference type="ARBA" id="ARBA00022741"/>
    </source>
</evidence>
<evidence type="ECO:0000313" key="6">
    <source>
        <dbReference type="EMBL" id="QJD86741.1"/>
    </source>
</evidence>
<dbReference type="Gene3D" id="3.40.50.300">
    <property type="entry name" value="P-loop containing nucleotide triphosphate hydrolases"/>
    <property type="match status" value="1"/>
</dbReference>
<dbReference type="Pfam" id="PF00005">
    <property type="entry name" value="ABC_tran"/>
    <property type="match status" value="1"/>
</dbReference>
<evidence type="ECO:0000256" key="4">
    <source>
        <dbReference type="ARBA" id="ARBA00022840"/>
    </source>
</evidence>
<accession>A0A7Z2VNS0</accession>
<evidence type="ECO:0000256" key="1">
    <source>
        <dbReference type="ARBA" id="ARBA00005417"/>
    </source>
</evidence>
<evidence type="ECO:0000256" key="2">
    <source>
        <dbReference type="ARBA" id="ARBA00022448"/>
    </source>
</evidence>
<gene>
    <name evidence="6" type="ORF">HH215_28595</name>
</gene>
<keyword evidence="2" id="KW-0813">Transport</keyword>
<evidence type="ECO:0000313" key="7">
    <source>
        <dbReference type="Proteomes" id="UP000502248"/>
    </source>
</evidence>
<dbReference type="AlphaFoldDB" id="A0A7Z2VNS0"/>
<dbReference type="PANTHER" id="PTHR43335">
    <property type="entry name" value="ABC TRANSPORTER, ATP-BINDING PROTEIN"/>
    <property type="match status" value="1"/>
</dbReference>
<sequence length="246" mass="27638">METIVEIEGLTKTFRNQRGIHDISLTVRKGDIYGFFGPNGAGKTTVMKIMAGLSKANKGKVRLFGHEVTTHYEQAMAKVGVLIETAEAYEYMSGRKNLELAARLYPELPGSRVDEVLELVGLSGYQREKVGHYSLGMKQRLGLAAAILSRPELLILDEPTNGLDIEGMVQIREVILLLAREERTTFFLSSHLIHDMELMCNRIGILYGGKLIREGLKTELLDGRFPTLEELFIHEVKEERRAVNHA</sequence>
<reference evidence="6 7" key="1">
    <citation type="submission" date="2020-04" db="EMBL/GenBank/DDBJ databases">
        <title>Genome sequencing of novel species.</title>
        <authorList>
            <person name="Heo J."/>
            <person name="Kim S.-J."/>
            <person name="Kim J.-S."/>
            <person name="Hong S.-B."/>
            <person name="Kwon S.-W."/>
        </authorList>
    </citation>
    <scope>NUCLEOTIDE SEQUENCE [LARGE SCALE GENOMIC DNA]</scope>
    <source>
        <strain evidence="6 7">MFER-1</strain>
    </source>
</reference>